<evidence type="ECO:0000313" key="2">
    <source>
        <dbReference type="EMBL" id="MDR5653666.1"/>
    </source>
</evidence>
<gene>
    <name evidence="2" type="ORF">RGD00_13695</name>
</gene>
<keyword evidence="1" id="KW-1133">Transmembrane helix</keyword>
<proteinExistence type="predicted"/>
<keyword evidence="1" id="KW-0472">Membrane</keyword>
<keyword evidence="1" id="KW-0812">Transmembrane</keyword>
<comment type="caution">
    <text evidence="2">The sequence shown here is derived from an EMBL/GenBank/DDBJ whole genome shotgun (WGS) entry which is preliminary data.</text>
</comment>
<dbReference type="Proteomes" id="UP001247754">
    <property type="component" value="Unassembled WGS sequence"/>
</dbReference>
<evidence type="ECO:0000313" key="3">
    <source>
        <dbReference type="Proteomes" id="UP001247754"/>
    </source>
</evidence>
<evidence type="ECO:0000256" key="1">
    <source>
        <dbReference type="SAM" id="Phobius"/>
    </source>
</evidence>
<name>A0ABU1F9Y6_9RHOB</name>
<accession>A0ABU1F9Y6</accession>
<keyword evidence="3" id="KW-1185">Reference proteome</keyword>
<reference evidence="2 3" key="1">
    <citation type="submission" date="2023-09" db="EMBL/GenBank/DDBJ databases">
        <title>Xinfangfangia sedmenti sp. nov., isolated the sedment.</title>
        <authorList>
            <person name="Xu L."/>
        </authorList>
    </citation>
    <scope>NUCLEOTIDE SEQUENCE [LARGE SCALE GENOMIC DNA]</scope>
    <source>
        <strain evidence="2 3">LG-4</strain>
    </source>
</reference>
<dbReference type="RefSeq" id="WP_310457906.1">
    <property type="nucleotide sequence ID" value="NZ_JAVKPH010000016.1"/>
</dbReference>
<protein>
    <submittedName>
        <fullName evidence="2">Uncharacterized protein</fullName>
    </submittedName>
</protein>
<dbReference type="EMBL" id="JAVKPH010000016">
    <property type="protein sequence ID" value="MDR5653666.1"/>
    <property type="molecule type" value="Genomic_DNA"/>
</dbReference>
<feature type="transmembrane region" description="Helical" evidence="1">
    <location>
        <begin position="15"/>
        <end position="32"/>
    </location>
</feature>
<organism evidence="2 3">
    <name type="scientific">Ruixingdingia sedimenti</name>
    <dbReference type="NCBI Taxonomy" id="3073604"/>
    <lineage>
        <taxon>Bacteria</taxon>
        <taxon>Pseudomonadati</taxon>
        <taxon>Pseudomonadota</taxon>
        <taxon>Alphaproteobacteria</taxon>
        <taxon>Rhodobacterales</taxon>
        <taxon>Paracoccaceae</taxon>
        <taxon>Ruixingdingia</taxon>
    </lineage>
</organism>
<sequence>MDVIRTILALLEPHIIELVGAVLAAVIGRAAIEAKRRWGIEIEARHREALHSALMTGIRAALGRGLTGQPAVDYAIGYAQESVPDALAKLRPAEAVLQQIARRYMDAR</sequence>